<dbReference type="InterPro" id="IPR052216">
    <property type="entry name" value="CRISPR_Csm3_endoribonuclease"/>
</dbReference>
<dbReference type="EMBL" id="AP019376">
    <property type="protein sequence ID" value="BBH87721.1"/>
    <property type="molecule type" value="Genomic_DNA"/>
</dbReference>
<dbReference type="PANTHER" id="PTHR35579">
    <property type="entry name" value="CRISPR SYSTEM CMS ENDORIBONUCLEASE CSM3"/>
    <property type="match status" value="1"/>
</dbReference>
<dbReference type="InterPro" id="IPR005537">
    <property type="entry name" value="RAMP_III_fam"/>
</dbReference>
<sequence length="391" mass="45564">MNPFDFVPLDIQHPPVRCTPVWHNVLVPDKRLGTKLYTGYLYLYIKAETPIFIGTSIPHQASQDPREPQQHIQNKWDEYIIPGTSIKGLLRTVVETVCNGCMTKFSPPREHSRNTLPAGFEACNHNRSLCIACRLFGMMHSKKRESAVFMGKVNIGDALAYDDMPEFHDPIYTIVLDVPKPRHKAFYLDEQERYIAGRKFYFHNQELLTENRLIPVLSKSGKSQETRYRNRYIEPLDTGTDFGARIDFANLTADEFAALLYAIQLQPDMRHKLGYGKPMGLGSVQLSITELQLVDFSSRYRTIRGNRGITSYKDDDLYDLLDQQLAPIDEQIHRHWNYFRSLPAIKRLYDIWKWPPEKNVFYGYPDPDWFKQNPRARISATKYLYPRESAY</sequence>
<organism evidence="3">
    <name type="scientific">Thermosporothrix sp. COM3</name>
    <dbReference type="NCBI Taxonomy" id="2490863"/>
    <lineage>
        <taxon>Bacteria</taxon>
        <taxon>Bacillati</taxon>
        <taxon>Chloroflexota</taxon>
        <taxon>Ktedonobacteria</taxon>
        <taxon>Ktedonobacterales</taxon>
        <taxon>Thermosporotrichaceae</taxon>
        <taxon>Thermosporothrix</taxon>
    </lineage>
</organism>
<evidence type="ECO:0000313" key="3">
    <source>
        <dbReference type="EMBL" id="BBH87721.1"/>
    </source>
</evidence>
<keyword evidence="1" id="KW-0051">Antiviral defense</keyword>
<protein>
    <recommendedName>
        <fullName evidence="2">CRISPR type III-associated protein domain-containing protein</fullName>
    </recommendedName>
</protein>
<name>A0A455SK84_9CHLR</name>
<dbReference type="Pfam" id="PF03787">
    <property type="entry name" value="RAMPs"/>
    <property type="match status" value="1"/>
</dbReference>
<gene>
    <name evidence="3" type="ORF">KTC_24720</name>
</gene>
<reference evidence="3" key="1">
    <citation type="submission" date="2018-12" db="EMBL/GenBank/DDBJ databases">
        <title>Novel natural products biosynthetic potential of the class Ktedonobacteria.</title>
        <authorList>
            <person name="Zheng Y."/>
            <person name="Saitou A."/>
            <person name="Wang C.M."/>
            <person name="Toyoda A."/>
            <person name="Minakuchi Y."/>
            <person name="Sekiguchi Y."/>
            <person name="Ueda K."/>
            <person name="Takano H."/>
            <person name="Sakai Y."/>
            <person name="Yokota A."/>
            <person name="Yabe S."/>
        </authorList>
    </citation>
    <scope>NUCLEOTIDE SEQUENCE</scope>
    <source>
        <strain evidence="3">COM3</strain>
    </source>
</reference>
<dbReference type="GO" id="GO:0051607">
    <property type="term" value="P:defense response to virus"/>
    <property type="evidence" value="ECO:0007669"/>
    <property type="project" value="UniProtKB-KW"/>
</dbReference>
<dbReference type="AlphaFoldDB" id="A0A455SK84"/>
<accession>A0A455SK84</accession>
<proteinExistence type="predicted"/>
<feature type="domain" description="CRISPR type III-associated protein" evidence="2">
    <location>
        <begin position="45"/>
        <end position="284"/>
    </location>
</feature>
<evidence type="ECO:0000259" key="2">
    <source>
        <dbReference type="Pfam" id="PF03787"/>
    </source>
</evidence>
<dbReference type="PANTHER" id="PTHR35579:SF3">
    <property type="entry name" value="CRISPR SYSTEM CMS ENDORIBONUCLEASE CSM3"/>
    <property type="match status" value="1"/>
</dbReference>
<dbReference type="CDD" id="cd09726">
    <property type="entry name" value="RAMP_I_III"/>
    <property type="match status" value="1"/>
</dbReference>
<evidence type="ECO:0000256" key="1">
    <source>
        <dbReference type="ARBA" id="ARBA00023118"/>
    </source>
</evidence>